<sequence length="61" mass="6812">MKKSVLLPFIHEFFIDSNGKLDLTNQYYARDTVSKLSTELTHVNTPATVSQTSIHLKCAAS</sequence>
<reference evidence="1" key="1">
    <citation type="submission" date="2023-08" db="EMBL/GenBank/DDBJ databases">
        <title>WGS of pathogenic bacterial species, Los Angeles County Public Health Laboratories.</title>
        <authorList>
            <person name="Garrigues J.M."/>
            <person name="Green N.M."/>
        </authorList>
    </citation>
    <scope>NUCLEOTIDE SEQUENCE</scope>
    <source>
        <strain evidence="1">LACPHL-BACT-2023-00068</strain>
    </source>
</reference>
<evidence type="ECO:0000313" key="2">
    <source>
        <dbReference type="Proteomes" id="UP001236270"/>
    </source>
</evidence>
<name>A0AAW8HXF2_PLUGE</name>
<dbReference type="AlphaFoldDB" id="A0AAW8HXF2"/>
<organism evidence="1 2">
    <name type="scientific">Pluralibacter gergoviae</name>
    <name type="common">Enterobacter gergoviae</name>
    <dbReference type="NCBI Taxonomy" id="61647"/>
    <lineage>
        <taxon>Bacteria</taxon>
        <taxon>Pseudomonadati</taxon>
        <taxon>Pseudomonadota</taxon>
        <taxon>Gammaproteobacteria</taxon>
        <taxon>Enterobacterales</taxon>
        <taxon>Enterobacteriaceae</taxon>
        <taxon>Pluralibacter</taxon>
    </lineage>
</organism>
<dbReference type="EMBL" id="JAVDNV010000021">
    <property type="protein sequence ID" value="MDQ2311831.1"/>
    <property type="molecule type" value="Genomic_DNA"/>
</dbReference>
<comment type="caution">
    <text evidence="1">The sequence shown here is derived from an EMBL/GenBank/DDBJ whole genome shotgun (WGS) entry which is preliminary data.</text>
</comment>
<protein>
    <submittedName>
        <fullName evidence="1">Uncharacterized protein</fullName>
    </submittedName>
</protein>
<gene>
    <name evidence="1" type="ORF">RBJ30_22455</name>
</gene>
<dbReference type="Proteomes" id="UP001236270">
    <property type="component" value="Unassembled WGS sequence"/>
</dbReference>
<proteinExistence type="predicted"/>
<dbReference type="RefSeq" id="WP_139212132.1">
    <property type="nucleotide sequence ID" value="NZ_CBCSIS010000014.1"/>
</dbReference>
<accession>A0AAW8HXF2</accession>
<evidence type="ECO:0000313" key="1">
    <source>
        <dbReference type="EMBL" id="MDQ2311831.1"/>
    </source>
</evidence>